<evidence type="ECO:0008006" key="3">
    <source>
        <dbReference type="Google" id="ProtNLM"/>
    </source>
</evidence>
<evidence type="ECO:0000313" key="2">
    <source>
        <dbReference type="Proteomes" id="UP000029082"/>
    </source>
</evidence>
<dbReference type="InterPro" id="IPR014942">
    <property type="entry name" value="AbiEii"/>
</dbReference>
<dbReference type="STRING" id="1437603.GCA_000771525_01259"/>
<dbReference type="Gene3D" id="3.10.450.620">
    <property type="entry name" value="JHP933, nucleotidyltransferase-like core domain"/>
    <property type="match status" value="1"/>
</dbReference>
<dbReference type="Proteomes" id="UP000029082">
    <property type="component" value="Unassembled WGS sequence"/>
</dbReference>
<gene>
    <name evidence="1" type="ORF">BMON_0466</name>
</gene>
<dbReference type="EMBL" id="JGZE01000002">
    <property type="protein sequence ID" value="KFI79261.1"/>
    <property type="molecule type" value="Genomic_DNA"/>
</dbReference>
<protein>
    <recommendedName>
        <fullName evidence="3">Nucleotidyl transferase AbiEii/AbiGii toxin family protein</fullName>
    </recommendedName>
</protein>
<organism evidence="1 2">
    <name type="scientific">Bifidobacterium mongoliense DSM 21395</name>
    <dbReference type="NCBI Taxonomy" id="1437603"/>
    <lineage>
        <taxon>Bacteria</taxon>
        <taxon>Bacillati</taxon>
        <taxon>Actinomycetota</taxon>
        <taxon>Actinomycetes</taxon>
        <taxon>Bifidobacteriales</taxon>
        <taxon>Bifidobacteriaceae</taxon>
        <taxon>Bifidobacterium</taxon>
    </lineage>
</organism>
<reference evidence="1 2" key="1">
    <citation type="submission" date="2014-03" db="EMBL/GenBank/DDBJ databases">
        <title>Genomics of Bifidobacteria.</title>
        <authorList>
            <person name="Ventura M."/>
            <person name="Milani C."/>
            <person name="Lugli G.A."/>
        </authorList>
    </citation>
    <scope>NUCLEOTIDE SEQUENCE [LARGE SCALE GENOMIC DNA]</scope>
    <source>
        <strain evidence="1 2">DSM 21395</strain>
    </source>
</reference>
<dbReference type="eggNOG" id="ENOG5032T81">
    <property type="taxonomic scope" value="Bacteria"/>
</dbReference>
<evidence type="ECO:0000313" key="1">
    <source>
        <dbReference type="EMBL" id="KFI79261.1"/>
    </source>
</evidence>
<accession>A0A087C7L1</accession>
<sequence>MDHDVSYDSPTAVEQAIKAAANQAFQEDPTTSVDERIRLEYFRRFLSRIFSQAGNQEWVLKGGTSMLARIPSARATMDIDLFNAELSLDNALKKLRTLASIDLSDFFRFEYTGRTKTLEGSNTEYTDGYRVKFDVYIGVQKKQSIHIDLVTREATTGEVEISAPKNALHLPKLKSYPYRLYPVVDQIADKVCATIALYNGRPSSREKDLVDLVIIANTYDIDAVLLRTAILSERTHRQLDLPSAFTVPSFWGGGYATANAL</sequence>
<dbReference type="GeneID" id="93094340"/>
<dbReference type="RefSeq" id="WP_051917780.1">
    <property type="nucleotide sequence ID" value="NZ_JDUO01000004.1"/>
</dbReference>
<dbReference type="Pfam" id="PF08843">
    <property type="entry name" value="AbiEii"/>
    <property type="match status" value="1"/>
</dbReference>
<name>A0A087C7L1_9BIFI</name>
<comment type="caution">
    <text evidence="1">The sequence shown here is derived from an EMBL/GenBank/DDBJ whole genome shotgun (WGS) entry which is preliminary data.</text>
</comment>
<dbReference type="OrthoDB" id="4084402at2"/>
<keyword evidence="2" id="KW-1185">Reference proteome</keyword>
<dbReference type="AlphaFoldDB" id="A0A087C7L1"/>
<proteinExistence type="predicted"/>